<dbReference type="Gene3D" id="3.40.50.360">
    <property type="match status" value="1"/>
</dbReference>
<reference evidence="2 3" key="1">
    <citation type="submission" date="2023-10" db="EMBL/GenBank/DDBJ databases">
        <authorList>
            <person name="Wang X.X."/>
        </authorList>
    </citation>
    <scope>NUCLEOTIDE SEQUENCE [LARGE SCALE GENOMIC DNA]</scope>
    <source>
        <strain evidence="2 3">NBRC 12816</strain>
    </source>
</reference>
<dbReference type="Proteomes" id="UP001278571">
    <property type="component" value="Unassembled WGS sequence"/>
</dbReference>
<protein>
    <submittedName>
        <fullName evidence="2">NAD(P)H-dependent oxidoreductase</fullName>
    </submittedName>
</protein>
<evidence type="ECO:0000313" key="3">
    <source>
        <dbReference type="Proteomes" id="UP001278571"/>
    </source>
</evidence>
<dbReference type="EMBL" id="JAWJZF010000517">
    <property type="protein sequence ID" value="MDX2297260.1"/>
    <property type="molecule type" value="Genomic_DNA"/>
</dbReference>
<dbReference type="RefSeq" id="WP_319013393.1">
    <property type="nucleotide sequence ID" value="NZ_JAWJZF010000517.1"/>
</dbReference>
<organism evidence="2 3">
    <name type="scientific">Streptomyces roseolus</name>
    <dbReference type="NCBI Taxonomy" id="67358"/>
    <lineage>
        <taxon>Bacteria</taxon>
        <taxon>Bacillati</taxon>
        <taxon>Actinomycetota</taxon>
        <taxon>Actinomycetes</taxon>
        <taxon>Kitasatosporales</taxon>
        <taxon>Streptomycetaceae</taxon>
        <taxon>Streptomyces</taxon>
    </lineage>
</organism>
<dbReference type="Pfam" id="PF03358">
    <property type="entry name" value="FMN_red"/>
    <property type="match status" value="1"/>
</dbReference>
<feature type="domain" description="NADPH-dependent FMN reductase-like" evidence="1">
    <location>
        <begin position="19"/>
        <end position="157"/>
    </location>
</feature>
<accession>A0ABU4KHI4</accession>
<dbReference type="InterPro" id="IPR029039">
    <property type="entry name" value="Flavoprotein-like_sf"/>
</dbReference>
<proteinExistence type="predicted"/>
<comment type="caution">
    <text evidence="2">The sequence shown here is derived from an EMBL/GenBank/DDBJ whole genome shotgun (WGS) entry which is preliminary data.</text>
</comment>
<dbReference type="SUPFAM" id="SSF52218">
    <property type="entry name" value="Flavoproteins"/>
    <property type="match status" value="1"/>
</dbReference>
<evidence type="ECO:0000313" key="2">
    <source>
        <dbReference type="EMBL" id="MDX2297260.1"/>
    </source>
</evidence>
<sequence length="209" mass="22271">MDTTTDTTPLRAVALVCTLSPSPKRSSAQLLAEQTMAALGDHGVTGEVIRIADHDVKPGVQTDMGDGDAWPQIRDTLLRSDILVLSTPIWLGHPSSHAQRVLERLDAELGESDDEGRMLTYGKAAAVCVVGNEDGAHHVSAELFQGLNDVGFSLAPNAVTYWVGEAMQGTDYQDLDETPEKTAATTRTLAANAAHLARRLKAAPYPPSS</sequence>
<gene>
    <name evidence="2" type="ORF">R2363_34415</name>
</gene>
<evidence type="ECO:0000259" key="1">
    <source>
        <dbReference type="Pfam" id="PF03358"/>
    </source>
</evidence>
<name>A0ABU4KHI4_9ACTN</name>
<keyword evidence="3" id="KW-1185">Reference proteome</keyword>
<dbReference type="InterPro" id="IPR005025">
    <property type="entry name" value="FMN_Rdtase-like_dom"/>
</dbReference>